<sequence>MSECIESSCSRSSRDASFNTKPRHVRRLNFGKSILALDAPKQDSTSDRALVIDQNVVHIPRTDKKDYVRMWLETQGNDVASNDDRSQSSPVLGTSSIDTSKKSPILVNSRKQPKKKIDINTHARVERIDNVDSHENAEPSTSCMLQSKLDYRRNKEKNENQQECLSEAHCTPSCADDETDETSPVLTHYKKRRKLQHESDDGISPKYIKLRNNKVTSTNINPVIKLDNNHSILDYDKLEENADGKIKTISSSHEVKESSEKHRQMFLSPIQDILNFEDSSSNNTDKKIPNIEIDASNDSKDNECNELFNTQSSSSSNDECNKLFNTQSSSSNNNLSDLIEDVDTQETVKTSQLLIPNKSLIPSRQPFTLLQLTADHLDKTYCSEAETIQDENTPLSAKISQVPSFNKTTQKTDSKSNQTDAIISTITTPSKKSPDKSVYTQLLDSGKKRRKSKKGSMVAKLQSLINAQVSNVRIWRHRLNKEHDAASMRFISVFVRNCRKQFGNQFLEGTLIEDTFNLLQCDVEIEEAESHNIQAQRKEILHRNITIMLVCDIVGTLKMTSEVVINVYPPWNILDKHNLTLEATYISINDNLEVPDIIRNKNNSHKHKKQIVKEFNCLCIEEGREFPFCARKPNSDKPDVMQQIFDF</sequence>
<dbReference type="AlphaFoldDB" id="E2A687"/>
<dbReference type="STRING" id="104421.E2A687"/>
<proteinExistence type="predicted"/>
<protein>
    <submittedName>
        <fullName evidence="2">Uncharacterized protein</fullName>
    </submittedName>
</protein>
<feature type="region of interest" description="Disordered" evidence="1">
    <location>
        <begin position="1"/>
        <end position="20"/>
    </location>
</feature>
<feature type="compositionally biased region" description="Polar residues" evidence="1">
    <location>
        <begin position="308"/>
        <end position="327"/>
    </location>
</feature>
<evidence type="ECO:0000313" key="3">
    <source>
        <dbReference type="Proteomes" id="UP000000311"/>
    </source>
</evidence>
<feature type="compositionally biased region" description="Low complexity" evidence="1">
    <location>
        <begin position="1"/>
        <end position="11"/>
    </location>
</feature>
<feature type="compositionally biased region" description="Polar residues" evidence="1">
    <location>
        <begin position="87"/>
        <end position="98"/>
    </location>
</feature>
<dbReference type="OrthoDB" id="2671at2759"/>
<accession>E2A687</accession>
<evidence type="ECO:0000313" key="2">
    <source>
        <dbReference type="EMBL" id="EFN71067.1"/>
    </source>
</evidence>
<gene>
    <name evidence="2" type="ORF">EAG_03236</name>
</gene>
<feature type="region of interest" description="Disordered" evidence="1">
    <location>
        <begin position="308"/>
        <end position="335"/>
    </location>
</feature>
<organism evidence="3">
    <name type="scientific">Camponotus floridanus</name>
    <name type="common">Florida carpenter ant</name>
    <dbReference type="NCBI Taxonomy" id="104421"/>
    <lineage>
        <taxon>Eukaryota</taxon>
        <taxon>Metazoa</taxon>
        <taxon>Ecdysozoa</taxon>
        <taxon>Arthropoda</taxon>
        <taxon>Hexapoda</taxon>
        <taxon>Insecta</taxon>
        <taxon>Pterygota</taxon>
        <taxon>Neoptera</taxon>
        <taxon>Endopterygota</taxon>
        <taxon>Hymenoptera</taxon>
        <taxon>Apocrita</taxon>
        <taxon>Aculeata</taxon>
        <taxon>Formicoidea</taxon>
        <taxon>Formicidae</taxon>
        <taxon>Formicinae</taxon>
        <taxon>Camponotus</taxon>
    </lineage>
</organism>
<dbReference type="EMBL" id="GL437116">
    <property type="protein sequence ID" value="EFN71067.1"/>
    <property type="molecule type" value="Genomic_DNA"/>
</dbReference>
<keyword evidence="3" id="KW-1185">Reference proteome</keyword>
<evidence type="ECO:0000256" key="1">
    <source>
        <dbReference type="SAM" id="MobiDB-lite"/>
    </source>
</evidence>
<name>E2A687_CAMFO</name>
<dbReference type="Proteomes" id="UP000000311">
    <property type="component" value="Unassembled WGS sequence"/>
</dbReference>
<reference evidence="2 3" key="1">
    <citation type="journal article" date="2010" name="Science">
        <title>Genomic comparison of the ants Camponotus floridanus and Harpegnathos saltator.</title>
        <authorList>
            <person name="Bonasio R."/>
            <person name="Zhang G."/>
            <person name="Ye C."/>
            <person name="Mutti N.S."/>
            <person name="Fang X."/>
            <person name="Qin N."/>
            <person name="Donahue G."/>
            <person name="Yang P."/>
            <person name="Li Q."/>
            <person name="Li C."/>
            <person name="Zhang P."/>
            <person name="Huang Z."/>
            <person name="Berger S.L."/>
            <person name="Reinberg D."/>
            <person name="Wang J."/>
            <person name="Liebig J."/>
        </authorList>
    </citation>
    <scope>NUCLEOTIDE SEQUENCE [LARGE SCALE GENOMIC DNA]</scope>
    <source>
        <strain evidence="3">C129</strain>
    </source>
</reference>
<dbReference type="OMA" id="CPCIEEQ"/>
<dbReference type="InParanoid" id="E2A687"/>
<feature type="region of interest" description="Disordered" evidence="1">
    <location>
        <begin position="78"/>
        <end position="120"/>
    </location>
</feature>